<organism evidence="10">
    <name type="scientific">Laccaria bicolor (strain S238N-H82 / ATCC MYA-4686)</name>
    <name type="common">Bicoloured deceiver</name>
    <name type="synonym">Laccaria laccata var. bicolor</name>
    <dbReference type="NCBI Taxonomy" id="486041"/>
    <lineage>
        <taxon>Eukaryota</taxon>
        <taxon>Fungi</taxon>
        <taxon>Dikarya</taxon>
        <taxon>Basidiomycota</taxon>
        <taxon>Agaricomycotina</taxon>
        <taxon>Agaricomycetes</taxon>
        <taxon>Agaricomycetidae</taxon>
        <taxon>Agaricales</taxon>
        <taxon>Agaricineae</taxon>
        <taxon>Hydnangiaceae</taxon>
        <taxon>Laccaria</taxon>
    </lineage>
</organism>
<evidence type="ECO:0000256" key="8">
    <source>
        <dbReference type="RuleBase" id="RU004398"/>
    </source>
</evidence>
<dbReference type="InParanoid" id="B0DKF6"/>
<keyword evidence="6 8" id="KW-0539">Nucleus</keyword>
<sequence>MDFFHFPHHHSSQSVAHFALFRDVKNSQSLRKRIIAAATIEGAAGDQEREAVNFAFIDARLITGRLHLQTAISQAILADSQGAIRTKSVHSEILWALNPTNNITEALRRYGVSDTTTDLIVVRVGEANLDSAKIQELMEVVVLGKIVPFAEVKDITDWSSIKKYHKLNGEVAVQETKGNISSERAIVDNIVISTVAMKTVMV</sequence>
<evidence type="ECO:0000256" key="4">
    <source>
        <dbReference type="ARBA" id="ARBA00016009"/>
    </source>
</evidence>
<protein>
    <recommendedName>
        <fullName evidence="4">EKC/KEOPS complex subunit CGI121</fullName>
    </recommendedName>
    <alternativeName>
        <fullName evidence="3">EKC/KEOPS complex subunit cgi121</fullName>
    </alternativeName>
</protein>
<dbReference type="FunCoup" id="B0DKF6">
    <property type="interactions" value="185"/>
</dbReference>
<dbReference type="AlphaFoldDB" id="B0DKF6"/>
<evidence type="ECO:0000313" key="10">
    <source>
        <dbReference type="Proteomes" id="UP000001194"/>
    </source>
</evidence>
<evidence type="ECO:0000256" key="3">
    <source>
        <dbReference type="ARBA" id="ARBA00015316"/>
    </source>
</evidence>
<dbReference type="InterPro" id="IPR036504">
    <property type="entry name" value="CGI121/TPRKB_sf"/>
</dbReference>
<reference evidence="9 10" key="1">
    <citation type="journal article" date="2008" name="Nature">
        <title>The genome of Laccaria bicolor provides insights into mycorrhizal symbiosis.</title>
        <authorList>
            <person name="Martin F."/>
            <person name="Aerts A."/>
            <person name="Ahren D."/>
            <person name="Brun A."/>
            <person name="Danchin E.G.J."/>
            <person name="Duchaussoy F."/>
            <person name="Gibon J."/>
            <person name="Kohler A."/>
            <person name="Lindquist E."/>
            <person name="Pereda V."/>
            <person name="Salamov A."/>
            <person name="Shapiro H.J."/>
            <person name="Wuyts J."/>
            <person name="Blaudez D."/>
            <person name="Buee M."/>
            <person name="Brokstein P."/>
            <person name="Canbaeck B."/>
            <person name="Cohen D."/>
            <person name="Courty P.E."/>
            <person name="Coutinho P.M."/>
            <person name="Delaruelle C."/>
            <person name="Detter J.C."/>
            <person name="Deveau A."/>
            <person name="DiFazio S."/>
            <person name="Duplessis S."/>
            <person name="Fraissinet-Tachet L."/>
            <person name="Lucic E."/>
            <person name="Frey-Klett P."/>
            <person name="Fourrey C."/>
            <person name="Feussner I."/>
            <person name="Gay G."/>
            <person name="Grimwood J."/>
            <person name="Hoegger P.J."/>
            <person name="Jain P."/>
            <person name="Kilaru S."/>
            <person name="Labbe J."/>
            <person name="Lin Y.C."/>
            <person name="Legue V."/>
            <person name="Le Tacon F."/>
            <person name="Marmeisse R."/>
            <person name="Melayah D."/>
            <person name="Montanini B."/>
            <person name="Muratet M."/>
            <person name="Nehls U."/>
            <person name="Niculita-Hirzel H."/>
            <person name="Oudot-Le Secq M.P."/>
            <person name="Peter M."/>
            <person name="Quesneville H."/>
            <person name="Rajashekar B."/>
            <person name="Reich M."/>
            <person name="Rouhier N."/>
            <person name="Schmutz J."/>
            <person name="Yin T."/>
            <person name="Chalot M."/>
            <person name="Henrissat B."/>
            <person name="Kuees U."/>
            <person name="Lucas S."/>
            <person name="Van de Peer Y."/>
            <person name="Podila G.K."/>
            <person name="Polle A."/>
            <person name="Pukkila P.J."/>
            <person name="Richardson P.M."/>
            <person name="Rouze P."/>
            <person name="Sanders I.R."/>
            <person name="Stajich J.E."/>
            <person name="Tunlid A."/>
            <person name="Tuskan G."/>
            <person name="Grigoriev I.V."/>
        </authorList>
    </citation>
    <scope>NUCLEOTIDE SEQUENCE [LARGE SCALE GENOMIC DNA]</scope>
    <source>
        <strain evidence="10">S238N-H82 / ATCC MYA-4686</strain>
    </source>
</reference>
<keyword evidence="5" id="KW-0819">tRNA processing</keyword>
<dbReference type="GO" id="GO:0002949">
    <property type="term" value="P:tRNA threonylcarbamoyladenosine modification"/>
    <property type="evidence" value="ECO:0007669"/>
    <property type="project" value="TreeGrafter"/>
</dbReference>
<dbReference type="GeneID" id="6079886"/>
<dbReference type="InterPro" id="IPR013926">
    <property type="entry name" value="CGI121/TPRKB"/>
</dbReference>
<name>B0DKF6_LACBS</name>
<dbReference type="Gene3D" id="3.30.2380.10">
    <property type="entry name" value="CGI121/TPRKB"/>
    <property type="match status" value="1"/>
</dbReference>
<dbReference type="SUPFAM" id="SSF143870">
    <property type="entry name" value="PF0523-like"/>
    <property type="match status" value="1"/>
</dbReference>
<dbReference type="PANTHER" id="PTHR15840:SF10">
    <property type="entry name" value="EKC_KEOPS COMPLEX SUBUNIT TPRKB"/>
    <property type="match status" value="1"/>
</dbReference>
<dbReference type="Pfam" id="PF08617">
    <property type="entry name" value="CGI-121"/>
    <property type="match status" value="1"/>
</dbReference>
<dbReference type="HOGENOM" id="CLU_065847_1_2_1"/>
<dbReference type="RefSeq" id="XP_001884448.1">
    <property type="nucleotide sequence ID" value="XM_001884413.1"/>
</dbReference>
<dbReference type="KEGG" id="lbc:LACBIDRAFT_303832"/>
<dbReference type="STRING" id="486041.B0DKF6"/>
<evidence type="ECO:0000256" key="6">
    <source>
        <dbReference type="ARBA" id="ARBA00023242"/>
    </source>
</evidence>
<dbReference type="GO" id="GO:0005634">
    <property type="term" value="C:nucleus"/>
    <property type="evidence" value="ECO:0007669"/>
    <property type="project" value="UniProtKB-SubCell"/>
</dbReference>
<dbReference type="Proteomes" id="UP000001194">
    <property type="component" value="Unassembled WGS sequence"/>
</dbReference>
<dbReference type="GO" id="GO:0005829">
    <property type="term" value="C:cytosol"/>
    <property type="evidence" value="ECO:0007669"/>
    <property type="project" value="TreeGrafter"/>
</dbReference>
<gene>
    <name evidence="9" type="ORF">LACBIDRAFT_303832</name>
</gene>
<evidence type="ECO:0000313" key="9">
    <source>
        <dbReference type="EMBL" id="EDR05058.1"/>
    </source>
</evidence>
<evidence type="ECO:0000256" key="5">
    <source>
        <dbReference type="ARBA" id="ARBA00022694"/>
    </source>
</evidence>
<comment type="similarity">
    <text evidence="2 8">Belongs to the CGI121/TPRKB family.</text>
</comment>
<dbReference type="GO" id="GO:0000408">
    <property type="term" value="C:EKC/KEOPS complex"/>
    <property type="evidence" value="ECO:0007669"/>
    <property type="project" value="TreeGrafter"/>
</dbReference>
<proteinExistence type="inferred from homology"/>
<dbReference type="PANTHER" id="PTHR15840">
    <property type="entry name" value="CGI-121 FAMILY MEMBER"/>
    <property type="match status" value="1"/>
</dbReference>
<dbReference type="OrthoDB" id="329139at2759"/>
<evidence type="ECO:0000256" key="1">
    <source>
        <dbReference type="ARBA" id="ARBA00004123"/>
    </source>
</evidence>
<accession>B0DKF6</accession>
<comment type="subcellular location">
    <subcellularLocation>
        <location evidence="1">Nucleus</location>
    </subcellularLocation>
</comment>
<keyword evidence="10" id="KW-1185">Reference proteome</keyword>
<evidence type="ECO:0000256" key="7">
    <source>
        <dbReference type="ARBA" id="ARBA00025043"/>
    </source>
</evidence>
<comment type="function">
    <text evidence="7">Component of the EKC/KEOPS complex that is required for the formation of a threonylcarbamoyl group on adenosine at position 37 (t(6)A37) in tRNAs that read codons beginning with adenine. The complex is probably involved in the transfer of the threonylcarbamoyl moiety of threonylcarbamoyl-AMP (TC-AMP) to the N6 group of A37. CGI121 acts as an allosteric effector that regulates the t(6)A activity of the complex. The EKC/KEOPS complex also promotes both telomere uncapping and telomere elongation. The complex is required for efficient recruitment of transcriptional coactivators. CGI121 is not required for tRNA modification.</text>
</comment>
<dbReference type="EMBL" id="DS547115">
    <property type="protein sequence ID" value="EDR05058.1"/>
    <property type="molecule type" value="Genomic_DNA"/>
</dbReference>
<evidence type="ECO:0000256" key="2">
    <source>
        <dbReference type="ARBA" id="ARBA00005546"/>
    </source>
</evidence>